<evidence type="ECO:0000256" key="3">
    <source>
        <dbReference type="ARBA" id="ARBA00023002"/>
    </source>
</evidence>
<evidence type="ECO:0000313" key="9">
    <source>
        <dbReference type="Proteomes" id="UP001325479"/>
    </source>
</evidence>
<dbReference type="Proteomes" id="UP001325479">
    <property type="component" value="Chromosome"/>
</dbReference>
<keyword evidence="3" id="KW-0560">Oxidoreductase</keyword>
<evidence type="ECO:0000259" key="7">
    <source>
        <dbReference type="PROSITE" id="PS51296"/>
    </source>
</evidence>
<evidence type="ECO:0000256" key="6">
    <source>
        <dbReference type="ARBA" id="ARBA00023063"/>
    </source>
</evidence>
<keyword evidence="1" id="KW-0001">2Fe-2S</keyword>
<dbReference type="Pfam" id="PF00355">
    <property type="entry name" value="Rieske"/>
    <property type="match status" value="1"/>
</dbReference>
<dbReference type="RefSeq" id="WP_114810688.1">
    <property type="nucleotide sequence ID" value="NZ_CP139965.1"/>
</dbReference>
<keyword evidence="2" id="KW-0479">Metal-binding</keyword>
<reference evidence="8 9" key="1">
    <citation type="submission" date="2023-12" db="EMBL/GenBank/DDBJ databases">
        <title>Genome sequencing and assembly of bacterial species from a model synthetic community.</title>
        <authorList>
            <person name="Hogle S.L."/>
        </authorList>
    </citation>
    <scope>NUCLEOTIDE SEQUENCE [LARGE SCALE GENOMIC DNA]</scope>
    <source>
        <strain evidence="8 9">HAMBI 2494</strain>
    </source>
</reference>
<dbReference type="PANTHER" id="PTHR21496">
    <property type="entry name" value="FERREDOXIN-RELATED"/>
    <property type="match status" value="1"/>
</dbReference>
<dbReference type="NCBIfam" id="TIGR02378">
    <property type="entry name" value="nirD_assim_sml"/>
    <property type="match status" value="1"/>
</dbReference>
<dbReference type="InterPro" id="IPR017941">
    <property type="entry name" value="Rieske_2Fe-2S"/>
</dbReference>
<evidence type="ECO:0000256" key="1">
    <source>
        <dbReference type="ARBA" id="ARBA00022714"/>
    </source>
</evidence>
<protein>
    <submittedName>
        <fullName evidence="8">Nitrite reductase small subunit NirD</fullName>
    </submittedName>
</protein>
<evidence type="ECO:0000256" key="5">
    <source>
        <dbReference type="ARBA" id="ARBA00023014"/>
    </source>
</evidence>
<dbReference type="EMBL" id="CP139965">
    <property type="protein sequence ID" value="WQD80921.1"/>
    <property type="molecule type" value="Genomic_DNA"/>
</dbReference>
<gene>
    <name evidence="8" type="primary">nirD</name>
    <name evidence="8" type="ORF">U0042_07695</name>
</gene>
<organism evidence="8 9">
    <name type="scientific">Paraburkholderia kururiensis</name>
    <dbReference type="NCBI Taxonomy" id="984307"/>
    <lineage>
        <taxon>Bacteria</taxon>
        <taxon>Pseudomonadati</taxon>
        <taxon>Pseudomonadota</taxon>
        <taxon>Betaproteobacteria</taxon>
        <taxon>Burkholderiales</taxon>
        <taxon>Burkholderiaceae</taxon>
        <taxon>Paraburkholderia</taxon>
    </lineage>
</organism>
<dbReference type="SUPFAM" id="SSF50022">
    <property type="entry name" value="ISP domain"/>
    <property type="match status" value="1"/>
</dbReference>
<evidence type="ECO:0000256" key="4">
    <source>
        <dbReference type="ARBA" id="ARBA00023004"/>
    </source>
</evidence>
<dbReference type="PANTHER" id="PTHR21496:SF23">
    <property type="entry name" value="3-PHENYLPROPIONATE_CINNAMIC ACID DIOXYGENASE FERREDOXIN SUBUNIT"/>
    <property type="match status" value="1"/>
</dbReference>
<proteinExistence type="predicted"/>
<dbReference type="PROSITE" id="PS51296">
    <property type="entry name" value="RIESKE"/>
    <property type="match status" value="1"/>
</dbReference>
<sequence>MAREASEHGQRNGPAWTPVCRVEDIPPLGSRVLQRDESLGGNIALFRTASDKVFALRDRCPHKGGALSEGIVHGETVTCPLHAWNIDLASGEARAPDEGCAGRFPVKVDADGLVHVDLGRA</sequence>
<feature type="domain" description="Rieske" evidence="7">
    <location>
        <begin position="16"/>
        <end position="115"/>
    </location>
</feature>
<dbReference type="CDD" id="cd03530">
    <property type="entry name" value="Rieske_NirD_small_Bacillus"/>
    <property type="match status" value="1"/>
</dbReference>
<dbReference type="Gene3D" id="2.102.10.10">
    <property type="entry name" value="Rieske [2Fe-2S] iron-sulphur domain"/>
    <property type="match status" value="1"/>
</dbReference>
<dbReference type="InterPro" id="IPR036922">
    <property type="entry name" value="Rieske_2Fe-2S_sf"/>
</dbReference>
<dbReference type="InterPro" id="IPR012748">
    <property type="entry name" value="Rieske-like_NirD"/>
</dbReference>
<keyword evidence="6" id="KW-0534">Nitrate assimilation</keyword>
<keyword evidence="9" id="KW-1185">Reference proteome</keyword>
<keyword evidence="4" id="KW-0408">Iron</keyword>
<name>A0ABZ0WUB9_9BURK</name>
<evidence type="ECO:0000256" key="2">
    <source>
        <dbReference type="ARBA" id="ARBA00022723"/>
    </source>
</evidence>
<evidence type="ECO:0000313" key="8">
    <source>
        <dbReference type="EMBL" id="WQD80921.1"/>
    </source>
</evidence>
<accession>A0ABZ0WUB9</accession>
<keyword evidence="5" id="KW-0411">Iron-sulfur</keyword>